<reference evidence="1 2" key="1">
    <citation type="journal article" date="2012" name="Environ. Microbiol.">
        <title>The genome of the ammonia-oxidizing Candidatus Nitrososphaera gargensis: insights into metabolic versatility and environmental adaptations.</title>
        <authorList>
            <person name="Spang A."/>
            <person name="Poehlein A."/>
            <person name="Offre P."/>
            <person name="Zumbragel S."/>
            <person name="Haider S."/>
            <person name="Rychlik N."/>
            <person name="Nowka B."/>
            <person name="Schmeisser C."/>
            <person name="Lebedeva E.V."/>
            <person name="Rattei T."/>
            <person name="Bohm C."/>
            <person name="Schmid M."/>
            <person name="Galushko A."/>
            <person name="Hatzenpichler R."/>
            <person name="Weinmaier T."/>
            <person name="Daniel R."/>
            <person name="Schleper C."/>
            <person name="Spieck E."/>
            <person name="Streit W."/>
            <person name="Wagner M."/>
        </authorList>
    </citation>
    <scope>NUCLEOTIDE SEQUENCE [LARGE SCALE GENOMIC DNA]</scope>
    <source>
        <strain evidence="2">Ga9.2</strain>
    </source>
</reference>
<evidence type="ECO:0000313" key="2">
    <source>
        <dbReference type="Proteomes" id="UP000008037"/>
    </source>
</evidence>
<dbReference type="HOGENOM" id="CLU_1811511_0_0_2"/>
<name>K0IEJ4_NITGG</name>
<dbReference type="InParanoid" id="K0IEJ4"/>
<proteinExistence type="predicted"/>
<protein>
    <submittedName>
        <fullName evidence="1">Uncharacterized protein</fullName>
    </submittedName>
</protein>
<accession>K0IEJ4</accession>
<dbReference type="BioCyc" id="CNIT1237085:G1324-240-MONOMER"/>
<organism evidence="1 2">
    <name type="scientific">Nitrososphaera gargensis (strain Ga9.2)</name>
    <dbReference type="NCBI Taxonomy" id="1237085"/>
    <lineage>
        <taxon>Archaea</taxon>
        <taxon>Nitrososphaerota</taxon>
        <taxon>Nitrososphaeria</taxon>
        <taxon>Nitrososphaerales</taxon>
        <taxon>Nitrososphaeraceae</taxon>
        <taxon>Nitrososphaera</taxon>
    </lineage>
</organism>
<sequence>MSSPVDRNCLSYDIAIERAKNKLKQLVAPPNTQLVNEYAALMRKEFDAIEQFVYNNKTPPEDIEKLDDALKAKYGIDPDADLSSYVGDKLHIIVKAGRELNICPCCDGLKAHIIPERTSASGNSFKEESYDCQTCHGTGTLA</sequence>
<dbReference type="Proteomes" id="UP000008037">
    <property type="component" value="Chromosome"/>
</dbReference>
<dbReference type="KEGG" id="nga:Ngar_c02400"/>
<gene>
    <name evidence="1" type="ordered locus">Ngar_c02400</name>
</gene>
<dbReference type="EMBL" id="CP002408">
    <property type="protein sequence ID" value="AFU57188.1"/>
    <property type="molecule type" value="Genomic_DNA"/>
</dbReference>
<keyword evidence="2" id="KW-1185">Reference proteome</keyword>
<evidence type="ECO:0000313" key="1">
    <source>
        <dbReference type="EMBL" id="AFU57188.1"/>
    </source>
</evidence>
<dbReference type="AlphaFoldDB" id="K0IEJ4"/>